<dbReference type="InterPro" id="IPR045122">
    <property type="entry name" value="Csc1-like"/>
</dbReference>
<accession>A0A9W7DL59</accession>
<sequence>MPTNDALPSRIPHSIPSISANPTNSSDQSQHEVQQAWIRKQTHQSTHAKTFNEAPFVPDTRHSWERIFSLPLLKRLCCMDRHALQAYERGWEYFERYVLPRYIVDEGVDGDAGSHKAESGERDKHTRLYSFHSSSLNMFKEFGVGVGLYFGNLITLSVILAVAAIMNIPNLISYAGQDWSAGQQTLKSSTNFNDIVLIGSAYCDQTSFVNCPTCDIKNFNEDATSPLSLDNRYVQDANTGNFYFRKNNCVINSNFVIVDYATIVFIFVAFLVMAFVQKKVEVAFDEAKQTASDYSLTVLDPCMDATDPDEWQRFFARYEPNGDVIAVTVAVNNRNLTRLLLQQRQLRYTITTRLMVDEVYDEDIGFEIQDASAFARFMNIFGLMLPVHVLHEQLMDVQDKIRQEAASGSYSADRVYVTFETEEGQRNALNKLSVGLIAAATDASGQVPLEDRFRGQNILKVVESTEPSALRWDQIGVSTFQKYKERFFSWIATFAVIVGAAFSVYAINRGQHEIWTAVFISIFNTLIPIICSIINAYESHASEGGAQESLYMKISLARWANTAIIVFIVTPFTTVLTKQLLFQVYTILFADLVTYPLYRLLDPVSYLSRWFLAPLASKTGSQATVNSHFGGSQWSVAERYTDTTKTLFLCFYYASIYPASYIFCMSALLFNFVVDKYCLIRMWSPHPMIGPKVAQISRLFFVVCALTHAVLSSYWWSGFPFDNLCEDASFTTAASVITVKSSNSNGMNTITIPSGPGYAYCDQDFIRSFRFPALPSWQGSYTWMTPGQADMVWVVSVSSAAALAFIFLGFFGAGIFLTFRHLFVSTYKESGADQGIPFSSCRGKISGYVPMFELACCEHPLLACDMGDCDSDLLLDWVPGE</sequence>
<feature type="transmembrane region" description="Helical" evidence="2">
    <location>
        <begin position="651"/>
        <end position="674"/>
    </location>
</feature>
<dbReference type="PANTHER" id="PTHR13018:SF135">
    <property type="entry name" value="CSC1_OSCA1-LIKE 7TM REGION DOMAIN-CONTAINING PROTEIN"/>
    <property type="match status" value="1"/>
</dbReference>
<dbReference type="PANTHER" id="PTHR13018">
    <property type="entry name" value="PROBABLE MEMBRANE PROTEIN DUF221-RELATED"/>
    <property type="match status" value="1"/>
</dbReference>
<keyword evidence="2" id="KW-0812">Transmembrane</keyword>
<dbReference type="GO" id="GO:0005227">
    <property type="term" value="F:calcium-activated cation channel activity"/>
    <property type="evidence" value="ECO:0007669"/>
    <property type="project" value="InterPro"/>
</dbReference>
<dbReference type="Proteomes" id="UP001165082">
    <property type="component" value="Unassembled WGS sequence"/>
</dbReference>
<evidence type="ECO:0008006" key="5">
    <source>
        <dbReference type="Google" id="ProtNLM"/>
    </source>
</evidence>
<feature type="region of interest" description="Disordered" evidence="1">
    <location>
        <begin position="1"/>
        <end position="46"/>
    </location>
</feature>
<evidence type="ECO:0000256" key="2">
    <source>
        <dbReference type="SAM" id="Phobius"/>
    </source>
</evidence>
<feature type="transmembrane region" description="Helical" evidence="2">
    <location>
        <begin position="695"/>
        <end position="716"/>
    </location>
</feature>
<feature type="transmembrane region" description="Helical" evidence="2">
    <location>
        <begin position="791"/>
        <end position="819"/>
    </location>
</feature>
<protein>
    <recommendedName>
        <fullName evidence="5">CSC1/OSCA1-like cytosolic domain-containing protein</fullName>
    </recommendedName>
</protein>
<evidence type="ECO:0000256" key="1">
    <source>
        <dbReference type="SAM" id="MobiDB-lite"/>
    </source>
</evidence>
<keyword evidence="4" id="KW-1185">Reference proteome</keyword>
<keyword evidence="2" id="KW-0472">Membrane</keyword>
<gene>
    <name evidence="3" type="ORF">TrRE_jg6471</name>
</gene>
<feature type="transmembrane region" description="Helical" evidence="2">
    <location>
        <begin position="255"/>
        <end position="276"/>
    </location>
</feature>
<dbReference type="EMBL" id="BRXZ01001757">
    <property type="protein sequence ID" value="GMH46250.1"/>
    <property type="molecule type" value="Genomic_DNA"/>
</dbReference>
<feature type="transmembrane region" description="Helical" evidence="2">
    <location>
        <begin position="142"/>
        <end position="165"/>
    </location>
</feature>
<proteinExistence type="predicted"/>
<feature type="transmembrane region" description="Helical" evidence="2">
    <location>
        <begin position="487"/>
        <end position="507"/>
    </location>
</feature>
<feature type="transmembrane region" description="Helical" evidence="2">
    <location>
        <begin position="514"/>
        <end position="536"/>
    </location>
</feature>
<feature type="transmembrane region" description="Helical" evidence="2">
    <location>
        <begin position="580"/>
        <end position="598"/>
    </location>
</feature>
<dbReference type="AlphaFoldDB" id="A0A9W7DL59"/>
<organism evidence="3 4">
    <name type="scientific">Triparma retinervis</name>
    <dbReference type="NCBI Taxonomy" id="2557542"/>
    <lineage>
        <taxon>Eukaryota</taxon>
        <taxon>Sar</taxon>
        <taxon>Stramenopiles</taxon>
        <taxon>Ochrophyta</taxon>
        <taxon>Bolidophyceae</taxon>
        <taxon>Parmales</taxon>
        <taxon>Triparmaceae</taxon>
        <taxon>Triparma</taxon>
    </lineage>
</organism>
<keyword evidence="2" id="KW-1133">Transmembrane helix</keyword>
<name>A0A9W7DL59_9STRA</name>
<comment type="caution">
    <text evidence="3">The sequence shown here is derived from an EMBL/GenBank/DDBJ whole genome shotgun (WGS) entry which is preliminary data.</text>
</comment>
<evidence type="ECO:0000313" key="3">
    <source>
        <dbReference type="EMBL" id="GMH46250.1"/>
    </source>
</evidence>
<dbReference type="GO" id="GO:0005886">
    <property type="term" value="C:plasma membrane"/>
    <property type="evidence" value="ECO:0007669"/>
    <property type="project" value="TreeGrafter"/>
</dbReference>
<feature type="non-terminal residue" evidence="3">
    <location>
        <position position="881"/>
    </location>
</feature>
<reference evidence="3" key="1">
    <citation type="submission" date="2022-07" db="EMBL/GenBank/DDBJ databases">
        <title>Genome analysis of Parmales, a sister group of diatoms, reveals the evolutionary specialization of diatoms from phago-mixotrophs to photoautotrophs.</title>
        <authorList>
            <person name="Ban H."/>
            <person name="Sato S."/>
            <person name="Yoshikawa S."/>
            <person name="Kazumasa Y."/>
            <person name="Nakamura Y."/>
            <person name="Ichinomiya M."/>
            <person name="Saitoh K."/>
            <person name="Sato N."/>
            <person name="Blanc-Mathieu R."/>
            <person name="Endo H."/>
            <person name="Kuwata A."/>
            <person name="Ogata H."/>
        </authorList>
    </citation>
    <scope>NUCLEOTIDE SEQUENCE</scope>
</reference>
<feature type="compositionally biased region" description="Low complexity" evidence="1">
    <location>
        <begin position="8"/>
        <end position="19"/>
    </location>
</feature>
<feature type="transmembrane region" description="Helical" evidence="2">
    <location>
        <begin position="556"/>
        <end position="573"/>
    </location>
</feature>
<feature type="compositionally biased region" description="Polar residues" evidence="1">
    <location>
        <begin position="20"/>
        <end position="33"/>
    </location>
</feature>
<dbReference type="OrthoDB" id="197892at2759"/>
<evidence type="ECO:0000313" key="4">
    <source>
        <dbReference type="Proteomes" id="UP001165082"/>
    </source>
</evidence>